<dbReference type="RefSeq" id="WP_011400085.1">
    <property type="nucleotide sequence ID" value="NC_007645.1"/>
</dbReference>
<accession>Q2S8J1</accession>
<proteinExistence type="predicted"/>
<gene>
    <name evidence="1" type="ordered locus">HCH_06388</name>
</gene>
<reference evidence="1 2" key="1">
    <citation type="journal article" date="2005" name="Nucleic Acids Res.">
        <title>Genomic blueprint of Hahella chejuensis, a marine microbe producing an algicidal agent.</title>
        <authorList>
            <person name="Jeong H."/>
            <person name="Yim J.H."/>
            <person name="Lee C."/>
            <person name="Choi S.-H."/>
            <person name="Park Y.K."/>
            <person name="Yoon S.H."/>
            <person name="Hur C.-G."/>
            <person name="Kang H.-Y."/>
            <person name="Kim D."/>
            <person name="Lee H.H."/>
            <person name="Park K.H."/>
            <person name="Park S.-H."/>
            <person name="Park H.-S."/>
            <person name="Lee H.K."/>
            <person name="Oh T.K."/>
            <person name="Kim J.F."/>
        </authorList>
    </citation>
    <scope>NUCLEOTIDE SEQUENCE [LARGE SCALE GENOMIC DNA]</scope>
    <source>
        <strain evidence="1 2">KCTC 2396</strain>
    </source>
</reference>
<evidence type="ECO:0000313" key="1">
    <source>
        <dbReference type="EMBL" id="ABC33033.1"/>
    </source>
</evidence>
<protein>
    <submittedName>
        <fullName evidence="1">Uncharacterized protein</fullName>
    </submittedName>
</protein>
<dbReference type="EMBL" id="CP000155">
    <property type="protein sequence ID" value="ABC33033.1"/>
    <property type="molecule type" value="Genomic_DNA"/>
</dbReference>
<sequence length="64" mass="7644">MSILVALKVLVGVCHFLVLILKAEICRERMYEGETYQEWLFEYSLLIIDWLWFARFTLEPFLSG</sequence>
<name>Q2S8J1_HAHCH</name>
<dbReference type="Proteomes" id="UP000000238">
    <property type="component" value="Chromosome"/>
</dbReference>
<organism evidence="1 2">
    <name type="scientific">Hahella chejuensis (strain KCTC 2396)</name>
    <dbReference type="NCBI Taxonomy" id="349521"/>
    <lineage>
        <taxon>Bacteria</taxon>
        <taxon>Pseudomonadati</taxon>
        <taxon>Pseudomonadota</taxon>
        <taxon>Gammaproteobacteria</taxon>
        <taxon>Oceanospirillales</taxon>
        <taxon>Hahellaceae</taxon>
        <taxon>Hahella</taxon>
    </lineage>
</organism>
<evidence type="ECO:0000313" key="2">
    <source>
        <dbReference type="Proteomes" id="UP000000238"/>
    </source>
</evidence>
<dbReference type="HOGENOM" id="CLU_2861503_0_0_6"/>
<dbReference type="KEGG" id="hch:HCH_06388"/>
<keyword evidence="2" id="KW-1185">Reference proteome</keyword>
<dbReference type="AlphaFoldDB" id="Q2S8J1"/>